<dbReference type="OrthoDB" id="2686136at2759"/>
<name>A0A0D0DTI8_9AGAM</name>
<dbReference type="STRING" id="930991.A0A0D0DTI8"/>
<dbReference type="InterPro" id="IPR024752">
    <property type="entry name" value="Myb/SANT-like_dom"/>
</dbReference>
<dbReference type="HOGENOM" id="CLU_082499_6_0_1"/>
<keyword evidence="3" id="KW-1185">Reference proteome</keyword>
<evidence type="ECO:0000313" key="3">
    <source>
        <dbReference type="Proteomes" id="UP000054538"/>
    </source>
</evidence>
<evidence type="ECO:0000313" key="2">
    <source>
        <dbReference type="EMBL" id="KIK97223.1"/>
    </source>
</evidence>
<gene>
    <name evidence="2" type="ORF">PAXRUDRAFT_766448</name>
</gene>
<organism evidence="2 3">
    <name type="scientific">Paxillus rubicundulus Ve08.2h10</name>
    <dbReference type="NCBI Taxonomy" id="930991"/>
    <lineage>
        <taxon>Eukaryota</taxon>
        <taxon>Fungi</taxon>
        <taxon>Dikarya</taxon>
        <taxon>Basidiomycota</taxon>
        <taxon>Agaricomycotina</taxon>
        <taxon>Agaricomycetes</taxon>
        <taxon>Agaricomycetidae</taxon>
        <taxon>Boletales</taxon>
        <taxon>Paxilineae</taxon>
        <taxon>Paxillaceae</taxon>
        <taxon>Paxillus</taxon>
    </lineage>
</organism>
<evidence type="ECO:0000259" key="1">
    <source>
        <dbReference type="Pfam" id="PF12776"/>
    </source>
</evidence>
<reference evidence="2 3" key="1">
    <citation type="submission" date="2014-04" db="EMBL/GenBank/DDBJ databases">
        <authorList>
            <consortium name="DOE Joint Genome Institute"/>
            <person name="Kuo A."/>
            <person name="Kohler A."/>
            <person name="Jargeat P."/>
            <person name="Nagy L.G."/>
            <person name="Floudas D."/>
            <person name="Copeland A."/>
            <person name="Barry K.W."/>
            <person name="Cichocki N."/>
            <person name="Veneault-Fourrey C."/>
            <person name="LaButti K."/>
            <person name="Lindquist E.A."/>
            <person name="Lipzen A."/>
            <person name="Lundell T."/>
            <person name="Morin E."/>
            <person name="Murat C."/>
            <person name="Sun H."/>
            <person name="Tunlid A."/>
            <person name="Henrissat B."/>
            <person name="Grigoriev I.V."/>
            <person name="Hibbett D.S."/>
            <person name="Martin F."/>
            <person name="Nordberg H.P."/>
            <person name="Cantor M.N."/>
            <person name="Hua S.X."/>
        </authorList>
    </citation>
    <scope>NUCLEOTIDE SEQUENCE [LARGE SCALE GENOMIC DNA]</scope>
    <source>
        <strain evidence="2 3">Ve08.2h10</strain>
    </source>
</reference>
<proteinExistence type="predicted"/>
<feature type="domain" description="Myb/SANT-like" evidence="1">
    <location>
        <begin position="42"/>
        <end position="137"/>
    </location>
</feature>
<dbReference type="InParanoid" id="A0A0D0DTI8"/>
<dbReference type="Proteomes" id="UP000054538">
    <property type="component" value="Unassembled WGS sequence"/>
</dbReference>
<protein>
    <recommendedName>
        <fullName evidence="1">Myb/SANT-like domain-containing protein</fullName>
    </recommendedName>
</protein>
<reference evidence="3" key="2">
    <citation type="submission" date="2015-01" db="EMBL/GenBank/DDBJ databases">
        <title>Evolutionary Origins and Diversification of the Mycorrhizal Mutualists.</title>
        <authorList>
            <consortium name="DOE Joint Genome Institute"/>
            <consortium name="Mycorrhizal Genomics Consortium"/>
            <person name="Kohler A."/>
            <person name="Kuo A."/>
            <person name="Nagy L.G."/>
            <person name="Floudas D."/>
            <person name="Copeland A."/>
            <person name="Barry K.W."/>
            <person name="Cichocki N."/>
            <person name="Veneault-Fourrey C."/>
            <person name="LaButti K."/>
            <person name="Lindquist E.A."/>
            <person name="Lipzen A."/>
            <person name="Lundell T."/>
            <person name="Morin E."/>
            <person name="Murat C."/>
            <person name="Riley R."/>
            <person name="Ohm R."/>
            <person name="Sun H."/>
            <person name="Tunlid A."/>
            <person name="Henrissat B."/>
            <person name="Grigoriev I.V."/>
            <person name="Hibbett D.S."/>
            <person name="Martin F."/>
        </authorList>
    </citation>
    <scope>NUCLEOTIDE SEQUENCE [LARGE SCALE GENOMIC DNA]</scope>
    <source>
        <strain evidence="3">Ve08.2h10</strain>
    </source>
</reference>
<dbReference type="Pfam" id="PF12776">
    <property type="entry name" value="Myb_DNA-bind_3"/>
    <property type="match status" value="1"/>
</dbReference>
<dbReference type="EMBL" id="KN824946">
    <property type="protein sequence ID" value="KIK97223.1"/>
    <property type="molecule type" value="Genomic_DNA"/>
</dbReference>
<sequence length="143" mass="15897">MLSESDASKKYRNSQASIHSLCSKSTVYLTILRKSRKPSAKWILDKETAFVDFLLSQFSASGDGILRKATFNEVVTLLKKKLPEALGAEKAGDIGRSKWTALKSAYHAVVDIKNMSGFTWGDDQEVGVTLNHNDVWKQSSGKW</sequence>
<dbReference type="AlphaFoldDB" id="A0A0D0DTI8"/>
<accession>A0A0D0DTI8</accession>